<evidence type="ECO:0000256" key="2">
    <source>
        <dbReference type="SAM" id="Phobius"/>
    </source>
</evidence>
<evidence type="ECO:0008006" key="5">
    <source>
        <dbReference type="Google" id="ProtNLM"/>
    </source>
</evidence>
<keyword evidence="2" id="KW-1133">Transmembrane helix</keyword>
<feature type="transmembrane region" description="Helical" evidence="2">
    <location>
        <begin position="566"/>
        <end position="589"/>
    </location>
</feature>
<dbReference type="AlphaFoldDB" id="A0AAU9ICQ1"/>
<organism evidence="3 4">
    <name type="scientific">Blepharisma stoltei</name>
    <dbReference type="NCBI Taxonomy" id="1481888"/>
    <lineage>
        <taxon>Eukaryota</taxon>
        <taxon>Sar</taxon>
        <taxon>Alveolata</taxon>
        <taxon>Ciliophora</taxon>
        <taxon>Postciliodesmatophora</taxon>
        <taxon>Heterotrichea</taxon>
        <taxon>Heterotrichida</taxon>
        <taxon>Blepharismidae</taxon>
        <taxon>Blepharisma</taxon>
    </lineage>
</organism>
<dbReference type="EMBL" id="CAJZBQ010000004">
    <property type="protein sequence ID" value="CAG9311181.1"/>
    <property type="molecule type" value="Genomic_DNA"/>
</dbReference>
<evidence type="ECO:0000313" key="4">
    <source>
        <dbReference type="Proteomes" id="UP001162131"/>
    </source>
</evidence>
<feature type="coiled-coil region" evidence="1">
    <location>
        <begin position="184"/>
        <end position="211"/>
    </location>
</feature>
<proteinExistence type="predicted"/>
<feature type="transmembrane region" description="Helical" evidence="2">
    <location>
        <begin position="294"/>
        <end position="318"/>
    </location>
</feature>
<keyword evidence="2" id="KW-0812">Transmembrane</keyword>
<feature type="transmembrane region" description="Helical" evidence="2">
    <location>
        <begin position="482"/>
        <end position="508"/>
    </location>
</feature>
<keyword evidence="1" id="KW-0175">Coiled coil</keyword>
<comment type="caution">
    <text evidence="3">The sequence shown here is derived from an EMBL/GenBank/DDBJ whole genome shotgun (WGS) entry which is preliminary data.</text>
</comment>
<feature type="transmembrane region" description="Helical" evidence="2">
    <location>
        <begin position="755"/>
        <end position="780"/>
    </location>
</feature>
<gene>
    <name evidence="3" type="ORF">BSTOLATCC_MIC3473</name>
</gene>
<evidence type="ECO:0000313" key="3">
    <source>
        <dbReference type="EMBL" id="CAG9311181.1"/>
    </source>
</evidence>
<keyword evidence="2" id="KW-0472">Membrane</keyword>
<protein>
    <recommendedName>
        <fullName evidence="5">PAS domain-containing protein</fullName>
    </recommendedName>
</protein>
<evidence type="ECO:0000256" key="1">
    <source>
        <dbReference type="SAM" id="Coils"/>
    </source>
</evidence>
<sequence>MNDESGILIISGELDNFGHVLFANSRASKIMKTSISSLEEINIMNFIHPYYWKSLKEEMQWHIHYGSSSEIDLTKGFFLNIPGKHLIECAGRAIITSIENNAVFILSFQLNKPNLQTALLTGTGEILCYSEHFSLIFGEPNENLIGYNIKDLSSEADIYSSGAIYQLKNRETVLIISHVQFHKLNVFSATLKNKDEQIQRWKNENSDYKEKKLINKHLLVPEEYKRIARHFQITEDKNINSKIKLIETNSNEESEVIEINSFSRSSDAKSQYQSQQRYLKILAISSRSINIFDLAFILSIIAVLATNIVVLFYAFSYINFIKYIDFPMAIAKAESRLQIAAYTAQLLWVITAINDPANDQDLKAVQSLLPGHIDDIRDIYMDIAAGSSRWNYCSSKKILTEKNINVWDSGHAKKESLLDMLAQSAQKGYDLINKYNNAEDYTNGVKFLMMNGYGDGFQYINSSLYEVMNCQKSLMLDFKSEMLALLILGIWVLSLCLCFMVPFGYSLIKIENDLWNNLRKKAFQNYSELKHSLLGRLKSVYSEPEILISNKSPSKTIVNFKNYWKYIWRIFIYFMMVEAFSLINITYLYENCTNYLAYRPEVIRELIGTKIVLNAFIIATTDLQYDVVGFPLNYLMSMHNYPNNQETFQNSISWLKDAKLILRNPKYRPILSNNYEKMIYESDGQPYTHYLDYGAYSAEQELINSGYLIADFDVTGEDTYRNWVYNITLSRNNYDKYISEIDTYSHSVIEDQVNIIVGAFYMFLILSHRFWYILCFISYFSKMKSSICRE</sequence>
<dbReference type="Proteomes" id="UP001162131">
    <property type="component" value="Unassembled WGS sequence"/>
</dbReference>
<accession>A0AAU9ICQ1</accession>
<reference evidence="3" key="1">
    <citation type="submission" date="2021-09" db="EMBL/GenBank/DDBJ databases">
        <authorList>
            <consortium name="AG Swart"/>
            <person name="Singh M."/>
            <person name="Singh A."/>
            <person name="Seah K."/>
            <person name="Emmerich C."/>
        </authorList>
    </citation>
    <scope>NUCLEOTIDE SEQUENCE</scope>
    <source>
        <strain evidence="3">ATCC30299</strain>
    </source>
</reference>
<name>A0AAU9ICQ1_9CILI</name>
<keyword evidence="4" id="KW-1185">Reference proteome</keyword>